<gene>
    <name evidence="2" type="ORF">FUA22_08215</name>
</gene>
<organism evidence="2 3">
    <name type="scientific">Seonamhaeicola maritimus</name>
    <dbReference type="NCBI Taxonomy" id="2591822"/>
    <lineage>
        <taxon>Bacteria</taxon>
        <taxon>Pseudomonadati</taxon>
        <taxon>Bacteroidota</taxon>
        <taxon>Flavobacteriia</taxon>
        <taxon>Flavobacteriales</taxon>
        <taxon>Flavobacteriaceae</taxon>
    </lineage>
</organism>
<evidence type="ECO:0000313" key="2">
    <source>
        <dbReference type="EMBL" id="TXG36565.1"/>
    </source>
</evidence>
<accession>A0A5C7GH31</accession>
<proteinExistence type="predicted"/>
<sequence>MIKSFLHKSFAVSLALLVLCSTISVTIEKHFCGDTLIDVSLFAEAEKCDMETEEMALKKTCCKDEIDVVEGQNELIVSFDDLDFEQQLFITSLVYSYVNLFEGEPKKIIPHKDYSPPNLVKDICVLDQVFLI</sequence>
<protein>
    <recommendedName>
        <fullName evidence="4">Secreted protein</fullName>
    </recommendedName>
</protein>
<dbReference type="AlphaFoldDB" id="A0A5C7GH31"/>
<evidence type="ECO:0000313" key="3">
    <source>
        <dbReference type="Proteomes" id="UP000321080"/>
    </source>
</evidence>
<dbReference type="EMBL" id="VRKQ01000010">
    <property type="protein sequence ID" value="TXG36565.1"/>
    <property type="molecule type" value="Genomic_DNA"/>
</dbReference>
<dbReference type="Proteomes" id="UP000321080">
    <property type="component" value="Unassembled WGS sequence"/>
</dbReference>
<dbReference type="OrthoDB" id="1493875at2"/>
<comment type="caution">
    <text evidence="2">The sequence shown here is derived from an EMBL/GenBank/DDBJ whole genome shotgun (WGS) entry which is preliminary data.</text>
</comment>
<dbReference type="NCBIfam" id="NF047658">
    <property type="entry name" value="HYC_CC_PP"/>
    <property type="match status" value="1"/>
</dbReference>
<feature type="chain" id="PRO_5022779758" description="Secreted protein" evidence="1">
    <location>
        <begin position="27"/>
        <end position="132"/>
    </location>
</feature>
<reference evidence="2 3" key="1">
    <citation type="submission" date="2019-08" db="EMBL/GenBank/DDBJ databases">
        <title>Seonamhaeicola sediminis sp. nov., isolated from marine sediment.</title>
        <authorList>
            <person name="Cao W.R."/>
        </authorList>
    </citation>
    <scope>NUCLEOTIDE SEQUENCE [LARGE SCALE GENOMIC DNA]</scope>
    <source>
        <strain evidence="2 3">1505</strain>
    </source>
</reference>
<keyword evidence="3" id="KW-1185">Reference proteome</keyword>
<feature type="signal peptide" evidence="1">
    <location>
        <begin position="1"/>
        <end position="26"/>
    </location>
</feature>
<name>A0A5C7GH31_9FLAO</name>
<dbReference type="RefSeq" id="WP_147767489.1">
    <property type="nucleotide sequence ID" value="NZ_VRKQ01000010.1"/>
</dbReference>
<dbReference type="Pfam" id="PF26622">
    <property type="entry name" value="DUF8199"/>
    <property type="match status" value="1"/>
</dbReference>
<keyword evidence="1" id="KW-0732">Signal</keyword>
<dbReference type="InterPro" id="IPR058512">
    <property type="entry name" value="DUF8199"/>
</dbReference>
<evidence type="ECO:0000256" key="1">
    <source>
        <dbReference type="SAM" id="SignalP"/>
    </source>
</evidence>
<evidence type="ECO:0008006" key="4">
    <source>
        <dbReference type="Google" id="ProtNLM"/>
    </source>
</evidence>
<dbReference type="InterPro" id="IPR058060">
    <property type="entry name" value="HYC_CC_PP"/>
</dbReference>